<protein>
    <submittedName>
        <fullName evidence="1">Uncharacterized protein</fullName>
    </submittedName>
</protein>
<organism evidence="1 2">
    <name type="scientific">Empedobacter tilapiae</name>
    <dbReference type="NCBI Taxonomy" id="2491114"/>
    <lineage>
        <taxon>Bacteria</taxon>
        <taxon>Pseudomonadati</taxon>
        <taxon>Bacteroidota</taxon>
        <taxon>Flavobacteriia</taxon>
        <taxon>Flavobacteriales</taxon>
        <taxon>Weeksellaceae</taxon>
        <taxon>Empedobacter</taxon>
    </lineage>
</organism>
<dbReference type="AlphaFoldDB" id="A0A4Z1AX21"/>
<comment type="caution">
    <text evidence="1">The sequence shown here is derived from an EMBL/GenBank/DDBJ whole genome shotgun (WGS) entry which is preliminary data.</text>
</comment>
<gene>
    <name evidence="1" type="ORF">E4J94_17055</name>
</gene>
<keyword evidence="2" id="KW-1185">Reference proteome</keyword>
<accession>A0A4Z1AX21</accession>
<dbReference type="Proteomes" id="UP000297998">
    <property type="component" value="Unassembled WGS sequence"/>
</dbReference>
<reference evidence="1 2" key="1">
    <citation type="submission" date="2019-03" db="EMBL/GenBank/DDBJ databases">
        <title>Empedobacter tilapiae sp. nov., isolated from an intestine of Nile tilapia Oreochromis niloticus.</title>
        <authorList>
            <person name="Kim Y.-O."/>
            <person name="Yoon J.-H."/>
        </authorList>
    </citation>
    <scope>NUCLEOTIDE SEQUENCE [LARGE SCALE GENOMIC DNA]</scope>
    <source>
        <strain evidence="1 2">MRS2</strain>
    </source>
</reference>
<evidence type="ECO:0000313" key="2">
    <source>
        <dbReference type="Proteomes" id="UP000297998"/>
    </source>
</evidence>
<sequence>MAGSLIDDKSLLNIKTISDKNDFILSKLNSVFGDEMYSISIIFELNNIKFEDNKKNKSLKFLVIEGNLILKDQYMGRIKLKYL</sequence>
<evidence type="ECO:0000313" key="1">
    <source>
        <dbReference type="EMBL" id="TGN21656.1"/>
    </source>
</evidence>
<dbReference type="OrthoDB" id="1376646at2"/>
<dbReference type="RefSeq" id="WP_135836986.1">
    <property type="nucleotide sequence ID" value="NZ_SRPE01000018.1"/>
</dbReference>
<dbReference type="EMBL" id="SRPE01000018">
    <property type="protein sequence ID" value="TGN21656.1"/>
    <property type="molecule type" value="Genomic_DNA"/>
</dbReference>
<proteinExistence type="predicted"/>
<name>A0A4Z1AX21_9FLAO</name>